<organism evidence="2 3">
    <name type="scientific">Linnemannia gamsii</name>
    <dbReference type="NCBI Taxonomy" id="64522"/>
    <lineage>
        <taxon>Eukaryota</taxon>
        <taxon>Fungi</taxon>
        <taxon>Fungi incertae sedis</taxon>
        <taxon>Mucoromycota</taxon>
        <taxon>Mortierellomycotina</taxon>
        <taxon>Mortierellomycetes</taxon>
        <taxon>Mortierellales</taxon>
        <taxon>Mortierellaceae</taxon>
        <taxon>Linnemannia</taxon>
    </lineage>
</organism>
<gene>
    <name evidence="2" type="ORF">BGZ96_010741</name>
</gene>
<feature type="signal peptide" evidence="1">
    <location>
        <begin position="1"/>
        <end position="20"/>
    </location>
</feature>
<proteinExistence type="predicted"/>
<feature type="chain" id="PRO_5047131342" evidence="1">
    <location>
        <begin position="21"/>
        <end position="287"/>
    </location>
</feature>
<evidence type="ECO:0000313" key="3">
    <source>
        <dbReference type="Proteomes" id="UP001194696"/>
    </source>
</evidence>
<dbReference type="EMBL" id="JAAAIM010000716">
    <property type="protein sequence ID" value="KAG0284936.1"/>
    <property type="molecule type" value="Genomic_DNA"/>
</dbReference>
<name>A0ABQ7JTX4_9FUNG</name>
<accession>A0ABQ7JTX4</accession>
<evidence type="ECO:0000256" key="1">
    <source>
        <dbReference type="SAM" id="SignalP"/>
    </source>
</evidence>
<dbReference type="Proteomes" id="UP001194696">
    <property type="component" value="Unassembled WGS sequence"/>
</dbReference>
<keyword evidence="3" id="KW-1185">Reference proteome</keyword>
<evidence type="ECO:0000313" key="2">
    <source>
        <dbReference type="EMBL" id="KAG0284936.1"/>
    </source>
</evidence>
<protein>
    <submittedName>
        <fullName evidence="2">Uncharacterized protein</fullName>
    </submittedName>
</protein>
<reference evidence="2 3" key="1">
    <citation type="journal article" date="2020" name="Fungal Divers.">
        <title>Resolving the Mortierellaceae phylogeny through synthesis of multi-gene phylogenetics and phylogenomics.</title>
        <authorList>
            <person name="Vandepol N."/>
            <person name="Liber J."/>
            <person name="Desiro A."/>
            <person name="Na H."/>
            <person name="Kennedy M."/>
            <person name="Barry K."/>
            <person name="Grigoriev I.V."/>
            <person name="Miller A.N."/>
            <person name="O'Donnell K."/>
            <person name="Stajich J.E."/>
            <person name="Bonito G."/>
        </authorList>
    </citation>
    <scope>NUCLEOTIDE SEQUENCE [LARGE SCALE GENOMIC DNA]</scope>
    <source>
        <strain evidence="2 3">AD045</strain>
    </source>
</reference>
<keyword evidence="1" id="KW-0732">Signal</keyword>
<sequence>MRFINALATTLSVFTVTSLGAPAALHDVNNVLKHTVDSRSIISPTIPFKNTFGGSGGAMQGLAARSNIQGTENTASTTLSKRSVHVDAILDVIIEANTKVIAKALAKLKLDLCSDIHAKVKVVTTGLLSTNLEVIVPKISAKVDLETNAAINAKVELDTQSLVKDRIRQHALSSIYKHCPHADDRCLRKHARDIVECVERAIQQDVLHLFMALKVKLMAHVREKIAVVVRDLGVNLLVEQIHVQAIVDAKAELDSHFDMCSHVIVKGFHEEVKPHAVSSIKSICRSR</sequence>
<comment type="caution">
    <text evidence="2">The sequence shown here is derived from an EMBL/GenBank/DDBJ whole genome shotgun (WGS) entry which is preliminary data.</text>
</comment>